<keyword evidence="2" id="KW-1133">Transmembrane helix</keyword>
<evidence type="ECO:0000256" key="2">
    <source>
        <dbReference type="SAM" id="Phobius"/>
    </source>
</evidence>
<evidence type="ECO:0000256" key="1">
    <source>
        <dbReference type="SAM" id="MobiDB-lite"/>
    </source>
</evidence>
<dbReference type="RefSeq" id="WP_203960541.1">
    <property type="nucleotide sequence ID" value="NZ_AP023355.1"/>
</dbReference>
<feature type="compositionally biased region" description="Low complexity" evidence="1">
    <location>
        <begin position="310"/>
        <end position="339"/>
    </location>
</feature>
<evidence type="ECO:0000313" key="4">
    <source>
        <dbReference type="Proteomes" id="UP000611640"/>
    </source>
</evidence>
<name>A0A7R7DLA5_9ACTN</name>
<feature type="transmembrane region" description="Helical" evidence="2">
    <location>
        <begin position="79"/>
        <end position="100"/>
    </location>
</feature>
<evidence type="ECO:0000313" key="3">
    <source>
        <dbReference type="EMBL" id="BCJ33687.1"/>
    </source>
</evidence>
<keyword evidence="2" id="KW-0812">Transmembrane</keyword>
<dbReference type="AlphaFoldDB" id="A0A7R7DLA5"/>
<feature type="transmembrane region" description="Helical" evidence="2">
    <location>
        <begin position="273"/>
        <end position="297"/>
    </location>
</feature>
<reference evidence="3 4" key="1">
    <citation type="submission" date="2020-08" db="EMBL/GenBank/DDBJ databases">
        <title>Whole genome shotgun sequence of Actinocatenispora thailandica NBRC 105041.</title>
        <authorList>
            <person name="Komaki H."/>
            <person name="Tamura T."/>
        </authorList>
    </citation>
    <scope>NUCLEOTIDE SEQUENCE [LARGE SCALE GENOMIC DNA]</scope>
    <source>
        <strain evidence="3 4">NBRC 105041</strain>
    </source>
</reference>
<feature type="region of interest" description="Disordered" evidence="1">
    <location>
        <begin position="307"/>
        <end position="382"/>
    </location>
</feature>
<feature type="transmembrane region" description="Helical" evidence="2">
    <location>
        <begin position="7"/>
        <end position="27"/>
    </location>
</feature>
<dbReference type="EMBL" id="AP023355">
    <property type="protein sequence ID" value="BCJ33687.1"/>
    <property type="molecule type" value="Genomic_DNA"/>
</dbReference>
<keyword evidence="4" id="KW-1185">Reference proteome</keyword>
<feature type="transmembrane region" description="Helical" evidence="2">
    <location>
        <begin position="47"/>
        <end position="67"/>
    </location>
</feature>
<feature type="transmembrane region" description="Helical" evidence="2">
    <location>
        <begin position="151"/>
        <end position="174"/>
    </location>
</feature>
<dbReference type="Proteomes" id="UP000611640">
    <property type="component" value="Chromosome"/>
</dbReference>
<feature type="transmembrane region" description="Helical" evidence="2">
    <location>
        <begin position="194"/>
        <end position="213"/>
    </location>
</feature>
<gene>
    <name evidence="3" type="ORF">Athai_11900</name>
</gene>
<feature type="transmembrane region" description="Helical" evidence="2">
    <location>
        <begin position="234"/>
        <end position="253"/>
    </location>
</feature>
<dbReference type="KEGG" id="atl:Athai_11900"/>
<accession>A0A7R7DLA5</accession>
<keyword evidence="2" id="KW-0472">Membrane</keyword>
<organism evidence="3 4">
    <name type="scientific">Actinocatenispora thailandica</name>
    <dbReference type="NCBI Taxonomy" id="227318"/>
    <lineage>
        <taxon>Bacteria</taxon>
        <taxon>Bacillati</taxon>
        <taxon>Actinomycetota</taxon>
        <taxon>Actinomycetes</taxon>
        <taxon>Micromonosporales</taxon>
        <taxon>Micromonosporaceae</taxon>
        <taxon>Actinocatenispora</taxon>
    </lineage>
</organism>
<sequence length="382" mass="40509">MKNRFDPYWAATTSAWALGYGGLRVWWALGHRPAFAPFGWDLLLLSPWQPVLLCALALLAVPAMLAAPRRWGAPIGCAAIAAAIVVSCPMTLLDLVATVLPGLGLPYDPAAILSRAGYLLGAALLAVAAIRRIRQLRGGCPRCGRTDRDGIPGRVPAWAWLGGYLAVAGCLTRLGAQLVAGFGAVPLRSGPAEIGFEFGFLLAGTVLPLATVHRWGRVWPRWLPGLRGHRVPRWLVLGPASVLATGLLVYFGMSLAQLIVDPAGWTADGRFPLAFYWVAIPAYVSWGLGLAIGAVWYRRRTRPRCRRCGRGPAARPVAGPDSRATGAGPAAGPGRRTTGSGPAGGPDRRLAGSEQGAEPLDQQPDTEDREQHGGAVPDETLR</sequence>
<feature type="transmembrane region" description="Helical" evidence="2">
    <location>
        <begin position="112"/>
        <end position="130"/>
    </location>
</feature>
<proteinExistence type="predicted"/>
<protein>
    <submittedName>
        <fullName evidence="3">Uncharacterized protein</fullName>
    </submittedName>
</protein>